<organism evidence="2 3">
    <name type="scientific">Streptomyces aurantiacus</name>
    <dbReference type="NCBI Taxonomy" id="47760"/>
    <lineage>
        <taxon>Bacteria</taxon>
        <taxon>Bacillati</taxon>
        <taxon>Actinomycetota</taxon>
        <taxon>Actinomycetes</taxon>
        <taxon>Kitasatosporales</taxon>
        <taxon>Streptomycetaceae</taxon>
        <taxon>Streptomyces</taxon>
        <taxon>Streptomyces aurantiacus group</taxon>
    </lineage>
</organism>
<proteinExistence type="predicted"/>
<evidence type="ECO:0000313" key="2">
    <source>
        <dbReference type="EMBL" id="BCL26732.1"/>
    </source>
</evidence>
<evidence type="ECO:0000256" key="1">
    <source>
        <dbReference type="SAM" id="MobiDB-lite"/>
    </source>
</evidence>
<dbReference type="RefSeq" id="WP_245702516.1">
    <property type="nucleotide sequence ID" value="NZ_AP023440.1"/>
</dbReference>
<keyword evidence="3" id="KW-1185">Reference proteome</keyword>
<evidence type="ECO:0008006" key="4">
    <source>
        <dbReference type="Google" id="ProtNLM"/>
    </source>
</evidence>
<reference evidence="2 3" key="1">
    <citation type="journal article" date="2014" name="Int. J. Syst. Evol. Microbiol.">
        <title>Complete genome sequence of Corynebacterium casei LMG S-19264T (=DSM 44701T), isolated from a smear-ripened cheese.</title>
        <authorList>
            <consortium name="US DOE Joint Genome Institute (JGI-PGF)"/>
            <person name="Walter F."/>
            <person name="Albersmeier A."/>
            <person name="Kalinowski J."/>
            <person name="Ruckert C."/>
        </authorList>
    </citation>
    <scope>NUCLEOTIDE SEQUENCE [LARGE SCALE GENOMIC DNA]</scope>
    <source>
        <strain evidence="2 3">JCM 4677</strain>
    </source>
</reference>
<dbReference type="KEGG" id="sgm:GCM10017557_15910"/>
<gene>
    <name evidence="2" type="ORF">GCM10017557_15910</name>
</gene>
<feature type="region of interest" description="Disordered" evidence="1">
    <location>
        <begin position="152"/>
        <end position="188"/>
    </location>
</feature>
<feature type="compositionally biased region" description="Low complexity" evidence="1">
    <location>
        <begin position="164"/>
        <end position="176"/>
    </location>
</feature>
<dbReference type="Proteomes" id="UP000516444">
    <property type="component" value="Chromosome"/>
</dbReference>
<protein>
    <recommendedName>
        <fullName evidence="4">Nucleotidyl transferase AbiEii/AbiGii toxin family protein</fullName>
    </recommendedName>
</protein>
<evidence type="ECO:0000313" key="3">
    <source>
        <dbReference type="Proteomes" id="UP000516444"/>
    </source>
</evidence>
<dbReference type="AlphaFoldDB" id="A0A7G1NVT6"/>
<name>A0A7G1NVT6_9ACTN</name>
<accession>A0A7G1NVT6</accession>
<dbReference type="EMBL" id="AP023440">
    <property type="protein sequence ID" value="BCL26732.1"/>
    <property type="molecule type" value="Genomic_DNA"/>
</dbReference>
<sequence>MCDDADLLAPIDRAADEMPEAVARLIKAYSAAGYTVETAQQTPIYSRLNVIDPSTGSQTKVELGVAEFLRHAPVPSELGPVLHRYDVAAGKTGALFTRAEARDAIGVDGLLKTGYSRERLIELATQNDAGFDRRMFADALRRVQRYTDKQYAAYGLDTQEPPRSASSSTTGNNNSPSPNPTKIAAEPE</sequence>